<organism evidence="1 2">
    <name type="scientific">Kolteria novifilia</name>
    <dbReference type="NCBI Taxonomy" id="2527975"/>
    <lineage>
        <taxon>Bacteria</taxon>
        <taxon>Pseudomonadati</taxon>
        <taxon>Planctomycetota</taxon>
        <taxon>Planctomycetia</taxon>
        <taxon>Kolteriales</taxon>
        <taxon>Kolteriaceae</taxon>
        <taxon>Kolteria</taxon>
    </lineage>
</organism>
<proteinExistence type="predicted"/>
<sequence length="39" mass="4366">MPTHAVGIPARWFAAILGNELASDRWPFQEVESLTAARR</sequence>
<dbReference type="AlphaFoldDB" id="A0A518BA71"/>
<protein>
    <submittedName>
        <fullName evidence="1">Uncharacterized protein</fullName>
    </submittedName>
</protein>
<name>A0A518BA71_9BACT</name>
<keyword evidence="2" id="KW-1185">Reference proteome</keyword>
<evidence type="ECO:0000313" key="1">
    <source>
        <dbReference type="EMBL" id="QDU63813.1"/>
    </source>
</evidence>
<evidence type="ECO:0000313" key="2">
    <source>
        <dbReference type="Proteomes" id="UP000317093"/>
    </source>
</evidence>
<gene>
    <name evidence="1" type="ORF">Pan216_46940</name>
</gene>
<dbReference type="KEGG" id="knv:Pan216_46940"/>
<reference evidence="1 2" key="1">
    <citation type="submission" date="2019-02" db="EMBL/GenBank/DDBJ databases">
        <title>Deep-cultivation of Planctomycetes and their phenomic and genomic characterization uncovers novel biology.</title>
        <authorList>
            <person name="Wiegand S."/>
            <person name="Jogler M."/>
            <person name="Boedeker C."/>
            <person name="Pinto D."/>
            <person name="Vollmers J."/>
            <person name="Rivas-Marin E."/>
            <person name="Kohn T."/>
            <person name="Peeters S.H."/>
            <person name="Heuer A."/>
            <person name="Rast P."/>
            <person name="Oberbeckmann S."/>
            <person name="Bunk B."/>
            <person name="Jeske O."/>
            <person name="Meyerdierks A."/>
            <person name="Storesund J.E."/>
            <person name="Kallscheuer N."/>
            <person name="Luecker S."/>
            <person name="Lage O.M."/>
            <person name="Pohl T."/>
            <person name="Merkel B.J."/>
            <person name="Hornburger P."/>
            <person name="Mueller R.-W."/>
            <person name="Bruemmer F."/>
            <person name="Labrenz M."/>
            <person name="Spormann A.M."/>
            <person name="Op den Camp H."/>
            <person name="Overmann J."/>
            <person name="Amann R."/>
            <person name="Jetten M.S.M."/>
            <person name="Mascher T."/>
            <person name="Medema M.H."/>
            <person name="Devos D.P."/>
            <person name="Kaster A.-K."/>
            <person name="Ovreas L."/>
            <person name="Rohde M."/>
            <person name="Galperin M.Y."/>
            <person name="Jogler C."/>
        </authorList>
    </citation>
    <scope>NUCLEOTIDE SEQUENCE [LARGE SCALE GENOMIC DNA]</scope>
    <source>
        <strain evidence="1 2">Pan216</strain>
    </source>
</reference>
<dbReference type="Proteomes" id="UP000317093">
    <property type="component" value="Chromosome"/>
</dbReference>
<accession>A0A518BA71</accession>
<dbReference type="EMBL" id="CP036279">
    <property type="protein sequence ID" value="QDU63813.1"/>
    <property type="molecule type" value="Genomic_DNA"/>
</dbReference>